<evidence type="ECO:0008006" key="3">
    <source>
        <dbReference type="Google" id="ProtNLM"/>
    </source>
</evidence>
<dbReference type="Proteomes" id="UP001066276">
    <property type="component" value="Chromosome 4_2"/>
</dbReference>
<gene>
    <name evidence="1" type="ORF">NDU88_005840</name>
</gene>
<dbReference type="AlphaFoldDB" id="A0AAV7SMT0"/>
<sequence length="154" mass="17209">MALLEQDHQNTADNQTLGHIHARLLEFQDTALEEIQHLGKYATSRVYGEGDRPGSVLANLIHPSREKNVIQAVQAVDGSELRDPELIVARFREYYQSLYASRFTPDREGLLDYLTHITMPQLTDADRETLMALLTLEEMDGVLGGMADGKAPMG</sequence>
<dbReference type="EMBL" id="JANPWB010000008">
    <property type="protein sequence ID" value="KAJ1165412.1"/>
    <property type="molecule type" value="Genomic_DNA"/>
</dbReference>
<evidence type="ECO:0000313" key="1">
    <source>
        <dbReference type="EMBL" id="KAJ1165412.1"/>
    </source>
</evidence>
<reference evidence="1" key="1">
    <citation type="journal article" date="2022" name="bioRxiv">
        <title>Sequencing and chromosome-scale assembly of the giantPleurodeles waltlgenome.</title>
        <authorList>
            <person name="Brown T."/>
            <person name="Elewa A."/>
            <person name="Iarovenko S."/>
            <person name="Subramanian E."/>
            <person name="Araus A.J."/>
            <person name="Petzold A."/>
            <person name="Susuki M."/>
            <person name="Suzuki K.-i.T."/>
            <person name="Hayashi T."/>
            <person name="Toyoda A."/>
            <person name="Oliveira C."/>
            <person name="Osipova E."/>
            <person name="Leigh N.D."/>
            <person name="Simon A."/>
            <person name="Yun M.H."/>
        </authorList>
    </citation>
    <scope>NUCLEOTIDE SEQUENCE</scope>
    <source>
        <strain evidence="1">20211129_DDA</strain>
        <tissue evidence="1">Liver</tissue>
    </source>
</reference>
<evidence type="ECO:0000313" key="2">
    <source>
        <dbReference type="Proteomes" id="UP001066276"/>
    </source>
</evidence>
<comment type="caution">
    <text evidence="1">The sequence shown here is derived from an EMBL/GenBank/DDBJ whole genome shotgun (WGS) entry which is preliminary data.</text>
</comment>
<name>A0AAV7SMT0_PLEWA</name>
<accession>A0AAV7SMT0</accession>
<organism evidence="1 2">
    <name type="scientific">Pleurodeles waltl</name>
    <name type="common">Iberian ribbed newt</name>
    <dbReference type="NCBI Taxonomy" id="8319"/>
    <lineage>
        <taxon>Eukaryota</taxon>
        <taxon>Metazoa</taxon>
        <taxon>Chordata</taxon>
        <taxon>Craniata</taxon>
        <taxon>Vertebrata</taxon>
        <taxon>Euteleostomi</taxon>
        <taxon>Amphibia</taxon>
        <taxon>Batrachia</taxon>
        <taxon>Caudata</taxon>
        <taxon>Salamandroidea</taxon>
        <taxon>Salamandridae</taxon>
        <taxon>Pleurodelinae</taxon>
        <taxon>Pleurodeles</taxon>
    </lineage>
</organism>
<keyword evidence="2" id="KW-1185">Reference proteome</keyword>
<protein>
    <recommendedName>
        <fullName evidence="3">DUF4214 domain-containing protein</fullName>
    </recommendedName>
</protein>
<proteinExistence type="predicted"/>